<dbReference type="Gene3D" id="3.20.20.80">
    <property type="entry name" value="Glycosidases"/>
    <property type="match status" value="1"/>
</dbReference>
<evidence type="ECO:0000313" key="5">
    <source>
        <dbReference type="EMBL" id="KXI29100.1"/>
    </source>
</evidence>
<gene>
    <name evidence="5" type="ORF">AX660_13135</name>
</gene>
<dbReference type="SUPFAM" id="SSF51445">
    <property type="entry name" value="(Trans)glycosidases"/>
    <property type="match status" value="1"/>
</dbReference>
<keyword evidence="1 5" id="KW-0378">Hydrolase</keyword>
<proteinExistence type="predicted"/>
<dbReference type="Proteomes" id="UP000070299">
    <property type="component" value="Unassembled WGS sequence"/>
</dbReference>
<evidence type="ECO:0000259" key="4">
    <source>
        <dbReference type="Pfam" id="PF18120"/>
    </source>
</evidence>
<dbReference type="InterPro" id="IPR040719">
    <property type="entry name" value="DUF5597"/>
</dbReference>
<evidence type="ECO:0000259" key="3">
    <source>
        <dbReference type="Pfam" id="PF02449"/>
    </source>
</evidence>
<dbReference type="Pfam" id="PF18120">
    <property type="entry name" value="DUF5597"/>
    <property type="match status" value="1"/>
</dbReference>
<dbReference type="GO" id="GO:0004565">
    <property type="term" value="F:beta-galactosidase activity"/>
    <property type="evidence" value="ECO:0007669"/>
    <property type="project" value="InterPro"/>
</dbReference>
<dbReference type="InterPro" id="IPR013529">
    <property type="entry name" value="Glyco_hydro_42_N"/>
</dbReference>
<reference evidence="6" key="1">
    <citation type="submission" date="2016-02" db="EMBL/GenBank/DDBJ databases">
        <authorList>
            <person name="Schultz-Johansen M."/>
            <person name="Glaring M.A."/>
            <person name="Bech P.K."/>
            <person name="Stougaard P."/>
        </authorList>
    </citation>
    <scope>NUCLEOTIDE SEQUENCE [LARGE SCALE GENOMIC DNA]</scope>
    <source>
        <strain evidence="6">S66</strain>
    </source>
</reference>
<keyword evidence="6" id="KW-1185">Reference proteome</keyword>
<comment type="caution">
    <text evidence="5">The sequence shown here is derived from an EMBL/GenBank/DDBJ whole genome shotgun (WGS) entry which is preliminary data.</text>
</comment>
<dbReference type="GO" id="GO:0005975">
    <property type="term" value="P:carbohydrate metabolic process"/>
    <property type="evidence" value="ECO:0007669"/>
    <property type="project" value="InterPro"/>
</dbReference>
<evidence type="ECO:0000256" key="2">
    <source>
        <dbReference type="ARBA" id="ARBA00023295"/>
    </source>
</evidence>
<name>A0A136A1S3_9ALTE</name>
<dbReference type="InterPro" id="IPR017853">
    <property type="entry name" value="GH"/>
</dbReference>
<evidence type="ECO:0000256" key="1">
    <source>
        <dbReference type="ARBA" id="ARBA00022801"/>
    </source>
</evidence>
<feature type="domain" description="DUF5597" evidence="4">
    <location>
        <begin position="407"/>
        <end position="567"/>
    </location>
</feature>
<protein>
    <submittedName>
        <fullName evidence="5">Glycoside hydrolase</fullName>
    </submittedName>
</protein>
<dbReference type="STRING" id="1799789.AX660_13135"/>
<dbReference type="Pfam" id="PF02449">
    <property type="entry name" value="Glyco_hydro_42"/>
    <property type="match status" value="1"/>
</dbReference>
<feature type="domain" description="Glycoside hydrolase family 42 N-terminal" evidence="3">
    <location>
        <begin position="91"/>
        <end position="242"/>
    </location>
</feature>
<keyword evidence="2" id="KW-0326">Glycosidase</keyword>
<organism evidence="5 6">
    <name type="scientific">Paraglaciecola hydrolytica</name>
    <dbReference type="NCBI Taxonomy" id="1799789"/>
    <lineage>
        <taxon>Bacteria</taxon>
        <taxon>Pseudomonadati</taxon>
        <taxon>Pseudomonadota</taxon>
        <taxon>Gammaproteobacteria</taxon>
        <taxon>Alteromonadales</taxon>
        <taxon>Alteromonadaceae</taxon>
        <taxon>Paraglaciecola</taxon>
    </lineage>
</organism>
<dbReference type="GO" id="GO:0009341">
    <property type="term" value="C:beta-galactosidase complex"/>
    <property type="evidence" value="ECO:0007669"/>
    <property type="project" value="InterPro"/>
</dbReference>
<dbReference type="FunFam" id="3.20.20.80:FF:000135">
    <property type="entry name" value="Beta-galactosidase, putative, bgl35A"/>
    <property type="match status" value="1"/>
</dbReference>
<dbReference type="EMBL" id="LSNE01000005">
    <property type="protein sequence ID" value="KXI29100.1"/>
    <property type="molecule type" value="Genomic_DNA"/>
</dbReference>
<dbReference type="AlphaFoldDB" id="A0A136A1S3"/>
<evidence type="ECO:0000313" key="6">
    <source>
        <dbReference type="Proteomes" id="UP000070299"/>
    </source>
</evidence>
<dbReference type="Gene3D" id="2.60.220.20">
    <property type="entry name" value="putative beta-Galactosidase from caulobacter crescentus"/>
    <property type="match status" value="1"/>
</dbReference>
<accession>A0A136A1S3</accession>
<sequence>MIVKATKSLFKQHSIHALGISLLSLSLLNACQSTDSTMFNSDSKQTHVMPEIVTQNGKHAFMVDGKPYLVLGAQSNNSANYPAALAKVWSVVEQMSANTLSIPVAWEQVEPIEGQFDFSYLDVLLAEARERDIRLNLLWFATWKNNAPHYAPSWVKLDNQRFPRVVKKDGSSLNSMSPLGKNTLEADKKAFVKLMEYLKSHDKQHTVIMVQIENEVGTYGSKRDFSELAQSQFEQMVPQELVDTLKVKSGSWSEVFNKDADEYFHAWYIAKFCEELAIAGKAVKDLPMNVNVALRNPFYPGDGYSMGGPTDNVIDLWKIAAPSIDMISPDIYFRDHLTVDRVMELYSRQDNPLFISEIGNDQPYARYFFTAMGYQGIGFAPFGMDFTDYANYPLGAKSMSDETIAPFAEIYSLMRPFADVWATLSFENKVWGVAEPHDSLTEKQSIWNANTTEEQIPVSAVELDPALFTQTLDLGLWNAEVTYGRKMFWIDPPIGNAPASGGALIAKLSENEYLVTALRARVSFSPSTEIVDKHHMIERVEEGHFEDGKWIFERVWNGDQTDWGLNFTSVPHLLKVTMATYEL</sequence>
<dbReference type="RefSeq" id="WP_068376140.1">
    <property type="nucleotide sequence ID" value="NZ_LSNE01000005.1"/>
</dbReference>